<evidence type="ECO:0000256" key="17">
    <source>
        <dbReference type="ARBA" id="ARBA00023054"/>
    </source>
</evidence>
<evidence type="ECO:0000313" key="26">
    <source>
        <dbReference type="Ensembl" id="ENSTNIP00000021351.1"/>
    </source>
</evidence>
<dbReference type="GO" id="GO:0003714">
    <property type="term" value="F:transcription corepressor activity"/>
    <property type="evidence" value="ECO:0007669"/>
    <property type="project" value="TreeGrafter"/>
</dbReference>
<organism evidence="26 27">
    <name type="scientific">Tetraodon nigroviridis</name>
    <name type="common">Spotted green pufferfish</name>
    <name type="synonym">Chelonodon nigroviridis</name>
    <dbReference type="NCBI Taxonomy" id="99883"/>
    <lineage>
        <taxon>Eukaryota</taxon>
        <taxon>Metazoa</taxon>
        <taxon>Chordata</taxon>
        <taxon>Craniata</taxon>
        <taxon>Vertebrata</taxon>
        <taxon>Euteleostomi</taxon>
        <taxon>Actinopterygii</taxon>
        <taxon>Neopterygii</taxon>
        <taxon>Teleostei</taxon>
        <taxon>Neoteleostei</taxon>
        <taxon>Acanthomorphata</taxon>
        <taxon>Eupercaria</taxon>
        <taxon>Tetraodontiformes</taxon>
        <taxon>Tetradontoidea</taxon>
        <taxon>Tetraodontidae</taxon>
        <taxon>Tetraodon</taxon>
    </lineage>
</organism>
<evidence type="ECO:0000256" key="22">
    <source>
        <dbReference type="ARBA" id="ARBA00029641"/>
    </source>
</evidence>
<keyword evidence="14" id="KW-0832">Ubl conjugation</keyword>
<keyword evidence="15" id="KW-0156">Chromatin regulator</keyword>
<dbReference type="GeneTree" id="ENSGT00390000009448"/>
<evidence type="ECO:0000256" key="2">
    <source>
        <dbReference type="ARBA" id="ARBA00004496"/>
    </source>
</evidence>
<dbReference type="FunFam" id="1.20.58.2170:FF:000001">
    <property type="entry name" value="Death domain-associated protein 6"/>
    <property type="match status" value="1"/>
</dbReference>
<keyword evidence="17" id="KW-0175">Coiled coil</keyword>
<accession>H3DLF3</accession>
<dbReference type="PANTHER" id="PTHR12766:SF7">
    <property type="entry name" value="DEATH DOMAIN-ASSOCIATED PROTEIN 6"/>
    <property type="match status" value="1"/>
</dbReference>
<keyword evidence="11" id="KW-1017">Isopeptide bond</keyword>
<keyword evidence="27" id="KW-1185">Reference proteome</keyword>
<keyword evidence="21" id="KW-0137">Centromere</keyword>
<evidence type="ECO:0000313" key="27">
    <source>
        <dbReference type="Proteomes" id="UP000007303"/>
    </source>
</evidence>
<evidence type="ECO:0000256" key="8">
    <source>
        <dbReference type="ARBA" id="ARBA00022454"/>
    </source>
</evidence>
<dbReference type="GO" id="GO:0006915">
    <property type="term" value="P:apoptotic process"/>
    <property type="evidence" value="ECO:0007669"/>
    <property type="project" value="UniProtKB-KW"/>
</dbReference>
<keyword evidence="12" id="KW-0597">Phosphoprotein</keyword>
<evidence type="ECO:0000256" key="5">
    <source>
        <dbReference type="ARBA" id="ARBA00004642"/>
    </source>
</evidence>
<evidence type="ECO:0000256" key="7">
    <source>
        <dbReference type="ARBA" id="ARBA00019298"/>
    </source>
</evidence>
<dbReference type="Pfam" id="PF20920">
    <property type="entry name" value="DAXX_hist_bd"/>
    <property type="match status" value="1"/>
</dbReference>
<keyword evidence="18" id="KW-0804">Transcription</keyword>
<sequence>APASLADKIIVLDGDDDGEEESLSASCSVSTSIQPQAEVFQPKVQQPVASPITQWPCVSARREPHVLQAENERLFGEFVDHCLADTTDCPEVLDYLKTRHAKASPEYLCSVEFRNTLGHCLSRAQAHRSKTFVYINELCTVLTQHAAKKRQVTTQVEPDSSSAASDNTALPPSGLPENREDVTAKDEADKKKKRASRRQIAYLENLLKMYNDEIHRLQKSELSLEDLDAEDSLFIQESKLKRKLMKIYEKLCELKGCSTLTGRVIEHRITYSSTRYPEINRRIERFINGPEAQQTPPDYQDILQQMLRANERHNLCLSRKQLNQMAKEAFREVGTRIQDRRHLDLVYNFGSHLTDPYKPATDPALLDASLLRKLRSNREVAVSRLEEVISKYANKQEDTEELERRKRQDSKSEKEGKKE</sequence>
<feature type="domain" description="Daxx histone-binding" evidence="25">
    <location>
        <begin position="308"/>
        <end position="393"/>
    </location>
</feature>
<dbReference type="GO" id="GO:0006334">
    <property type="term" value="P:nucleosome assembly"/>
    <property type="evidence" value="ECO:0007669"/>
    <property type="project" value="TreeGrafter"/>
</dbReference>
<keyword evidence="16" id="KW-0805">Transcription regulation</keyword>
<dbReference type="GO" id="GO:0016605">
    <property type="term" value="C:PML body"/>
    <property type="evidence" value="ECO:0007669"/>
    <property type="project" value="UniProtKB-SubCell"/>
</dbReference>
<feature type="compositionally biased region" description="Polar residues" evidence="23">
    <location>
        <begin position="152"/>
        <end position="170"/>
    </location>
</feature>
<evidence type="ECO:0000256" key="18">
    <source>
        <dbReference type="ARBA" id="ARBA00023163"/>
    </source>
</evidence>
<dbReference type="HOGENOM" id="CLU_656499_0_0_1"/>
<dbReference type="InterPro" id="IPR038298">
    <property type="entry name" value="Daxx_N_sf"/>
</dbReference>
<reference evidence="26" key="3">
    <citation type="submission" date="2025-09" db="UniProtKB">
        <authorList>
            <consortium name="Ensembl"/>
        </authorList>
    </citation>
    <scope>IDENTIFICATION</scope>
</reference>
<dbReference type="CDD" id="cd13151">
    <property type="entry name" value="DAXX_helical_bundle"/>
    <property type="match status" value="1"/>
</dbReference>
<dbReference type="Gene3D" id="1.20.58.2170">
    <property type="match status" value="1"/>
</dbReference>
<dbReference type="GO" id="GO:0003713">
    <property type="term" value="F:transcription coactivator activity"/>
    <property type="evidence" value="ECO:0007669"/>
    <property type="project" value="TreeGrafter"/>
</dbReference>
<dbReference type="GO" id="GO:0042393">
    <property type="term" value="F:histone binding"/>
    <property type="evidence" value="ECO:0007669"/>
    <property type="project" value="InterPro"/>
</dbReference>
<feature type="domain" description="Daxx N-terminal Rassf1C-interacting" evidence="24">
    <location>
        <begin position="57"/>
        <end position="153"/>
    </location>
</feature>
<evidence type="ECO:0000256" key="3">
    <source>
        <dbReference type="ARBA" id="ARBA00004584"/>
    </source>
</evidence>
<evidence type="ECO:0000256" key="14">
    <source>
        <dbReference type="ARBA" id="ARBA00022843"/>
    </source>
</evidence>
<keyword evidence="10" id="KW-0678">Repressor</keyword>
<dbReference type="CDD" id="cd13150">
    <property type="entry name" value="DAXX_histone_binding"/>
    <property type="match status" value="1"/>
</dbReference>
<dbReference type="GO" id="GO:0005737">
    <property type="term" value="C:cytoplasm"/>
    <property type="evidence" value="ECO:0007669"/>
    <property type="project" value="UniProtKB-SubCell"/>
</dbReference>
<protein>
    <recommendedName>
        <fullName evidence="7">Death domain-associated protein 6</fullName>
    </recommendedName>
    <alternativeName>
        <fullName evidence="22">Daxx</fullName>
    </alternativeName>
</protein>
<evidence type="ECO:0000256" key="21">
    <source>
        <dbReference type="ARBA" id="ARBA00023328"/>
    </source>
</evidence>
<keyword evidence="20" id="KW-0539">Nucleus</keyword>
<dbReference type="Proteomes" id="UP000007303">
    <property type="component" value="Unassembled WGS sequence"/>
</dbReference>
<evidence type="ECO:0000256" key="10">
    <source>
        <dbReference type="ARBA" id="ARBA00022491"/>
    </source>
</evidence>
<dbReference type="InterPro" id="IPR046378">
    <property type="entry name" value="DAXX_histone-bd"/>
</dbReference>
<evidence type="ECO:0000256" key="19">
    <source>
        <dbReference type="ARBA" id="ARBA00023186"/>
    </source>
</evidence>
<dbReference type="GO" id="GO:0005730">
    <property type="term" value="C:nucleolus"/>
    <property type="evidence" value="ECO:0007669"/>
    <property type="project" value="UniProtKB-SubCell"/>
</dbReference>
<evidence type="ECO:0000256" key="15">
    <source>
        <dbReference type="ARBA" id="ARBA00022853"/>
    </source>
</evidence>
<evidence type="ECO:0000256" key="16">
    <source>
        <dbReference type="ARBA" id="ARBA00023015"/>
    </source>
</evidence>
<dbReference type="InterPro" id="IPR031333">
    <property type="entry name" value="Daxx_N"/>
</dbReference>
<evidence type="ECO:0000256" key="12">
    <source>
        <dbReference type="ARBA" id="ARBA00022553"/>
    </source>
</evidence>
<feature type="compositionally biased region" description="Basic and acidic residues" evidence="23">
    <location>
        <begin position="177"/>
        <end position="190"/>
    </location>
</feature>
<proteinExistence type="inferred from homology"/>
<dbReference type="Ensembl" id="ENSTNIT00000021586.1">
    <property type="protein sequence ID" value="ENSTNIP00000021351.1"/>
    <property type="gene ID" value="ENSTNIG00000018185.1"/>
</dbReference>
<dbReference type="STRING" id="99883.ENSTNIP00000021351"/>
<dbReference type="PANTHER" id="PTHR12766">
    <property type="entry name" value="DEATH DOMAIN-ASSOCIATED PROTEIN 6 DAXX"/>
    <property type="match status" value="1"/>
</dbReference>
<keyword evidence="13" id="KW-0053">Apoptosis</keyword>
<dbReference type="Pfam" id="PF03344">
    <property type="entry name" value="Daxx"/>
    <property type="match status" value="1"/>
</dbReference>
<evidence type="ECO:0000256" key="20">
    <source>
        <dbReference type="ARBA" id="ARBA00023242"/>
    </source>
</evidence>
<dbReference type="OMA" id="YINEMCT"/>
<feature type="region of interest" description="Disordered" evidence="23">
    <location>
        <begin position="393"/>
        <end position="419"/>
    </location>
</feature>
<dbReference type="InterPro" id="IPR046426">
    <property type="entry name" value="DAXX_histone-bd_sf"/>
</dbReference>
<keyword evidence="8" id="KW-0158">Chromosome</keyword>
<reference evidence="27" key="1">
    <citation type="journal article" date="2004" name="Nature">
        <title>Genome duplication in the teleost fish Tetraodon nigroviridis reveals the early vertebrate proto-karyotype.</title>
        <authorList>
            <person name="Jaillon O."/>
            <person name="Aury J.-M."/>
            <person name="Brunet F."/>
            <person name="Petit J.-L."/>
            <person name="Stange-Thomann N."/>
            <person name="Mauceli E."/>
            <person name="Bouneau L."/>
            <person name="Fischer C."/>
            <person name="Ozouf-Costaz C."/>
            <person name="Bernot A."/>
            <person name="Nicaud S."/>
            <person name="Jaffe D."/>
            <person name="Fisher S."/>
            <person name="Lutfalla G."/>
            <person name="Dossat C."/>
            <person name="Segurens B."/>
            <person name="Dasilva C."/>
            <person name="Salanoubat M."/>
            <person name="Levy M."/>
            <person name="Boudet N."/>
            <person name="Castellano S."/>
            <person name="Anthouard V."/>
            <person name="Jubin C."/>
            <person name="Castelli V."/>
            <person name="Katinka M."/>
            <person name="Vacherie B."/>
            <person name="Biemont C."/>
            <person name="Skalli Z."/>
            <person name="Cattolico L."/>
            <person name="Poulain J."/>
            <person name="De Berardinis V."/>
            <person name="Cruaud C."/>
            <person name="Duprat S."/>
            <person name="Brottier P."/>
            <person name="Coutanceau J.-P."/>
            <person name="Gouzy J."/>
            <person name="Parra G."/>
            <person name="Lardier G."/>
            <person name="Chapple C."/>
            <person name="McKernan K.J."/>
            <person name="McEwan P."/>
            <person name="Bosak S."/>
            <person name="Kellis M."/>
            <person name="Volff J.-N."/>
            <person name="Guigo R."/>
            <person name="Zody M.C."/>
            <person name="Mesirov J."/>
            <person name="Lindblad-Toh K."/>
            <person name="Birren B."/>
            <person name="Nusbaum C."/>
            <person name="Kahn D."/>
            <person name="Robinson-Rechavi M."/>
            <person name="Laudet V."/>
            <person name="Schachter V."/>
            <person name="Quetier F."/>
            <person name="Saurin W."/>
            <person name="Scarpelli C."/>
            <person name="Wincker P."/>
            <person name="Lander E.S."/>
            <person name="Weissenbach J."/>
            <person name="Roest Crollius H."/>
        </authorList>
    </citation>
    <scope>NUCLEOTIDE SEQUENCE [LARGE SCALE GENOMIC DNA]</scope>
</reference>
<evidence type="ECO:0000256" key="6">
    <source>
        <dbReference type="ARBA" id="ARBA00008592"/>
    </source>
</evidence>
<dbReference type="Gene3D" id="1.10.8.810">
    <property type="entry name" value="Daxx helical bundle domain"/>
    <property type="match status" value="1"/>
</dbReference>
<reference evidence="26" key="2">
    <citation type="submission" date="2025-08" db="UniProtKB">
        <authorList>
            <consortium name="Ensembl"/>
        </authorList>
    </citation>
    <scope>IDENTIFICATION</scope>
</reference>
<dbReference type="FunFam" id="1.10.8.810:FF:000001">
    <property type="entry name" value="Death domain-associated protein 6"/>
    <property type="match status" value="1"/>
</dbReference>
<comment type="similarity">
    <text evidence="6">Belongs to the DAXX family.</text>
</comment>
<dbReference type="InParanoid" id="H3DLF3"/>
<keyword evidence="9" id="KW-0963">Cytoplasm</keyword>
<keyword evidence="19" id="KW-0143">Chaperone</keyword>
<evidence type="ECO:0000259" key="25">
    <source>
        <dbReference type="Pfam" id="PF20920"/>
    </source>
</evidence>
<evidence type="ECO:0000256" key="1">
    <source>
        <dbReference type="ARBA" id="ARBA00004322"/>
    </source>
</evidence>
<dbReference type="AlphaFoldDB" id="H3DLF3"/>
<dbReference type="GO" id="GO:0000775">
    <property type="term" value="C:chromosome, centromeric region"/>
    <property type="evidence" value="ECO:0007669"/>
    <property type="project" value="UniProtKB-SubCell"/>
</dbReference>
<evidence type="ECO:0000256" key="4">
    <source>
        <dbReference type="ARBA" id="ARBA00004604"/>
    </source>
</evidence>
<evidence type="ECO:0000259" key="24">
    <source>
        <dbReference type="Pfam" id="PF03344"/>
    </source>
</evidence>
<name>H3DLF3_TETNG</name>
<evidence type="ECO:0000256" key="23">
    <source>
        <dbReference type="SAM" id="MobiDB-lite"/>
    </source>
</evidence>
<dbReference type="GO" id="GO:0050681">
    <property type="term" value="F:nuclear androgen receptor binding"/>
    <property type="evidence" value="ECO:0007669"/>
    <property type="project" value="TreeGrafter"/>
</dbReference>
<evidence type="ECO:0000256" key="13">
    <source>
        <dbReference type="ARBA" id="ARBA00022703"/>
    </source>
</evidence>
<feature type="region of interest" description="Disordered" evidence="23">
    <location>
        <begin position="151"/>
        <end position="194"/>
    </location>
</feature>
<evidence type="ECO:0000256" key="9">
    <source>
        <dbReference type="ARBA" id="ARBA00022490"/>
    </source>
</evidence>
<dbReference type="GO" id="GO:0042981">
    <property type="term" value="P:regulation of apoptotic process"/>
    <property type="evidence" value="ECO:0007669"/>
    <property type="project" value="TreeGrafter"/>
</dbReference>
<comment type="subcellular location">
    <subcellularLocation>
        <location evidence="3">Chromosome</location>
        <location evidence="3">Centromere</location>
    </subcellularLocation>
    <subcellularLocation>
        <location evidence="2">Cytoplasm</location>
    </subcellularLocation>
    <subcellularLocation>
        <location evidence="1">Nucleus</location>
        <location evidence="1">PML body</location>
    </subcellularLocation>
    <subcellularLocation>
        <location evidence="4">Nucleus</location>
        <location evidence="4">Nucleolus</location>
    </subcellularLocation>
    <subcellularLocation>
        <location evidence="5">Nucleus</location>
        <location evidence="5">Nucleoplasm</location>
    </subcellularLocation>
</comment>
<evidence type="ECO:0000256" key="11">
    <source>
        <dbReference type="ARBA" id="ARBA00022499"/>
    </source>
</evidence>